<evidence type="ECO:0000256" key="1">
    <source>
        <dbReference type="SAM" id="MobiDB-lite"/>
    </source>
</evidence>
<feature type="region of interest" description="Disordered" evidence="1">
    <location>
        <begin position="1"/>
        <end position="45"/>
    </location>
</feature>
<evidence type="ECO:0000313" key="3">
    <source>
        <dbReference type="EnsemblPlants" id="PAC:32924381.CDS.1"/>
    </source>
</evidence>
<proteinExistence type="predicted"/>
<accession>A9S211</accession>
<dbReference type="Gramene" id="Pp3c7_7970V3.1">
    <property type="protein sequence ID" value="PAC:32924381.CDS.1"/>
    <property type="gene ID" value="Pp3c7_7970"/>
</dbReference>
<reference evidence="2 4" key="2">
    <citation type="journal article" date="2018" name="Plant J.">
        <title>The Physcomitrella patens chromosome-scale assembly reveals moss genome structure and evolution.</title>
        <authorList>
            <person name="Lang D."/>
            <person name="Ullrich K.K."/>
            <person name="Murat F."/>
            <person name="Fuchs J."/>
            <person name="Jenkins J."/>
            <person name="Haas F.B."/>
            <person name="Piednoel M."/>
            <person name="Gundlach H."/>
            <person name="Van Bel M."/>
            <person name="Meyberg R."/>
            <person name="Vives C."/>
            <person name="Morata J."/>
            <person name="Symeonidi A."/>
            <person name="Hiss M."/>
            <person name="Muchero W."/>
            <person name="Kamisugi Y."/>
            <person name="Saleh O."/>
            <person name="Blanc G."/>
            <person name="Decker E.L."/>
            <person name="van Gessel N."/>
            <person name="Grimwood J."/>
            <person name="Hayes R.D."/>
            <person name="Graham S.W."/>
            <person name="Gunter L.E."/>
            <person name="McDaniel S.F."/>
            <person name="Hoernstein S.N.W."/>
            <person name="Larsson A."/>
            <person name="Li F.W."/>
            <person name="Perroud P.F."/>
            <person name="Phillips J."/>
            <person name="Ranjan P."/>
            <person name="Rokshar D.S."/>
            <person name="Rothfels C.J."/>
            <person name="Schneider L."/>
            <person name="Shu S."/>
            <person name="Stevenson D.W."/>
            <person name="Thummler F."/>
            <person name="Tillich M."/>
            <person name="Villarreal Aguilar J.C."/>
            <person name="Widiez T."/>
            <person name="Wong G.K."/>
            <person name="Wymore A."/>
            <person name="Zhang Y."/>
            <person name="Zimmer A.D."/>
            <person name="Quatrano R.S."/>
            <person name="Mayer K.F.X."/>
            <person name="Goodstein D."/>
            <person name="Casacuberta J.M."/>
            <person name="Vandepoele K."/>
            <person name="Reski R."/>
            <person name="Cuming A.C."/>
            <person name="Tuskan G.A."/>
            <person name="Maumus F."/>
            <person name="Salse J."/>
            <person name="Schmutz J."/>
            <person name="Rensing S.A."/>
        </authorList>
    </citation>
    <scope>NUCLEOTIDE SEQUENCE [LARGE SCALE GENOMIC DNA]</scope>
    <source>
        <strain evidence="3 4">cv. Gransden 2004</strain>
    </source>
</reference>
<dbReference type="AlphaFoldDB" id="A9S211"/>
<dbReference type="Gramene" id="Pp3c7_7970V3.2">
    <property type="protein sequence ID" value="PAC:32924382.CDS.1"/>
    <property type="gene ID" value="Pp3c7_7970"/>
</dbReference>
<name>A9S211_PHYPA</name>
<keyword evidence="4" id="KW-1185">Reference proteome</keyword>
<reference evidence="3" key="3">
    <citation type="submission" date="2020-12" db="UniProtKB">
        <authorList>
            <consortium name="EnsemblPlants"/>
        </authorList>
    </citation>
    <scope>IDENTIFICATION</scope>
</reference>
<organism evidence="2">
    <name type="scientific">Physcomitrium patens</name>
    <name type="common">Spreading-leaved earth moss</name>
    <name type="synonym">Physcomitrella patens</name>
    <dbReference type="NCBI Taxonomy" id="3218"/>
    <lineage>
        <taxon>Eukaryota</taxon>
        <taxon>Viridiplantae</taxon>
        <taxon>Streptophyta</taxon>
        <taxon>Embryophyta</taxon>
        <taxon>Bryophyta</taxon>
        <taxon>Bryophytina</taxon>
        <taxon>Bryopsida</taxon>
        <taxon>Funariidae</taxon>
        <taxon>Funariales</taxon>
        <taxon>Funariaceae</taxon>
        <taxon>Physcomitrium</taxon>
    </lineage>
</organism>
<dbReference type="EnsemblPlants" id="Pp3c7_7970V3.1">
    <property type="protein sequence ID" value="PAC:32924381.CDS.1"/>
    <property type="gene ID" value="Pp3c7_7970"/>
</dbReference>
<evidence type="ECO:0000313" key="4">
    <source>
        <dbReference type="Proteomes" id="UP000006727"/>
    </source>
</evidence>
<dbReference type="InParanoid" id="A9S211"/>
<reference evidence="2 4" key="1">
    <citation type="journal article" date="2008" name="Science">
        <title>The Physcomitrella genome reveals evolutionary insights into the conquest of land by plants.</title>
        <authorList>
            <person name="Rensing S."/>
            <person name="Lang D."/>
            <person name="Zimmer A."/>
            <person name="Terry A."/>
            <person name="Salamov A."/>
            <person name="Shapiro H."/>
            <person name="Nishiyama T."/>
            <person name="Perroud P.-F."/>
            <person name="Lindquist E."/>
            <person name="Kamisugi Y."/>
            <person name="Tanahashi T."/>
            <person name="Sakakibara K."/>
            <person name="Fujita T."/>
            <person name="Oishi K."/>
            <person name="Shin-I T."/>
            <person name="Kuroki Y."/>
            <person name="Toyoda A."/>
            <person name="Suzuki Y."/>
            <person name="Hashimoto A."/>
            <person name="Yamaguchi K."/>
            <person name="Sugano A."/>
            <person name="Kohara Y."/>
            <person name="Fujiyama A."/>
            <person name="Anterola A."/>
            <person name="Aoki S."/>
            <person name="Ashton N."/>
            <person name="Barbazuk W.B."/>
            <person name="Barker E."/>
            <person name="Bennetzen J."/>
            <person name="Bezanilla M."/>
            <person name="Blankenship R."/>
            <person name="Cho S.H."/>
            <person name="Dutcher S."/>
            <person name="Estelle M."/>
            <person name="Fawcett J.A."/>
            <person name="Gundlach H."/>
            <person name="Hanada K."/>
            <person name="Heyl A."/>
            <person name="Hicks K.A."/>
            <person name="Hugh J."/>
            <person name="Lohr M."/>
            <person name="Mayer K."/>
            <person name="Melkozernov A."/>
            <person name="Murata T."/>
            <person name="Nelson D."/>
            <person name="Pils B."/>
            <person name="Prigge M."/>
            <person name="Reiss B."/>
            <person name="Renner T."/>
            <person name="Rombauts S."/>
            <person name="Rushton P."/>
            <person name="Sanderfoot A."/>
            <person name="Schween G."/>
            <person name="Shiu S.-H."/>
            <person name="Stueber K."/>
            <person name="Theodoulou F.L."/>
            <person name="Tu H."/>
            <person name="Van de Peer Y."/>
            <person name="Verrier P.J."/>
            <person name="Waters E."/>
            <person name="Wood A."/>
            <person name="Yang L."/>
            <person name="Cove D."/>
            <person name="Cuming A."/>
            <person name="Hasebe M."/>
            <person name="Lucas S."/>
            <person name="Mishler D.B."/>
            <person name="Reski R."/>
            <person name="Grigoriev I."/>
            <person name="Quatrano R.S."/>
            <person name="Boore J.L."/>
        </authorList>
    </citation>
    <scope>NUCLEOTIDE SEQUENCE [LARGE SCALE GENOMIC DNA]</scope>
    <source>
        <strain evidence="3 4">cv. Gransden 2004</strain>
    </source>
</reference>
<dbReference type="EMBL" id="ABEU02000007">
    <property type="protein sequence ID" value="PNR50931.1"/>
    <property type="molecule type" value="Genomic_DNA"/>
</dbReference>
<gene>
    <name evidence="2" type="ORF">PHYPA_010117</name>
</gene>
<feature type="region of interest" description="Disordered" evidence="1">
    <location>
        <begin position="60"/>
        <end position="81"/>
    </location>
</feature>
<evidence type="ECO:0000313" key="2">
    <source>
        <dbReference type="EMBL" id="PNR50931.1"/>
    </source>
</evidence>
<dbReference type="EnsemblPlants" id="Pp3c7_7970V3.2">
    <property type="protein sequence ID" value="PAC:32924382.CDS.1"/>
    <property type="gene ID" value="Pp3c7_7970"/>
</dbReference>
<protein>
    <submittedName>
        <fullName evidence="2 3">Uncharacterized protein</fullName>
    </submittedName>
</protein>
<sequence>MEVQAPMEPLGLAPILDMTASKPIKNGKEGIKDSNNSKSMRDKEELKDNNILEMELKKEEMKDGDVTKPTCEKEEMKESGIPKTKRDIIIDNTQQILDKLGNITKVIVDRNEKLKEQGIVGKETTQLIQTMEEAQTAFNKIGHVKDP</sequence>
<dbReference type="Proteomes" id="UP000006727">
    <property type="component" value="Chromosome 7"/>
</dbReference>